<dbReference type="STRING" id="75985.WC39_01155"/>
<sequence length="141" mass="16275">MQASLQDILEVVKAKNLTYQQKLMSLGNIAERLFNPIELLGYTEEEWEHIENQMICDLNEGYAIYRPRYILPDYNVYMQKGCQFLDLPPPTNLDEALDGLLILYSHVPSITTFPVYIGRLDQLLEPFITMKSKITLKSSVS</sequence>
<dbReference type="SUPFAM" id="SSF51998">
    <property type="entry name" value="PFL-like glycyl radical enzymes"/>
    <property type="match status" value="1"/>
</dbReference>
<dbReference type="InterPro" id="IPR016905">
    <property type="entry name" value="Glycyl_radical_YjjI-like"/>
</dbReference>
<dbReference type="Proteomes" id="UP000254802">
    <property type="component" value="Unassembled WGS sequence"/>
</dbReference>
<organism evidence="1 2">
    <name type="scientific">Mannheimia haemolytica</name>
    <name type="common">Pasteurella haemolytica</name>
    <dbReference type="NCBI Taxonomy" id="75985"/>
    <lineage>
        <taxon>Bacteria</taxon>
        <taxon>Pseudomonadati</taxon>
        <taxon>Pseudomonadota</taxon>
        <taxon>Gammaproteobacteria</taxon>
        <taxon>Pasteurellales</taxon>
        <taxon>Pasteurellaceae</taxon>
        <taxon>Mannheimia</taxon>
    </lineage>
</organism>
<reference evidence="1 2" key="1">
    <citation type="submission" date="2018-06" db="EMBL/GenBank/DDBJ databases">
        <authorList>
            <consortium name="Pathogen Informatics"/>
            <person name="Doyle S."/>
        </authorList>
    </citation>
    <scope>NUCLEOTIDE SEQUENCE [LARGE SCALE GENOMIC DNA]</scope>
    <source>
        <strain evidence="1 2">NCTC10638</strain>
    </source>
</reference>
<evidence type="ECO:0000313" key="1">
    <source>
        <dbReference type="EMBL" id="STY59443.1"/>
    </source>
</evidence>
<proteinExistence type="predicted"/>
<accession>A0A378MT57</accession>
<dbReference type="EMBL" id="UGPN01000002">
    <property type="protein sequence ID" value="STY59443.1"/>
    <property type="molecule type" value="Genomic_DNA"/>
</dbReference>
<evidence type="ECO:0000313" key="2">
    <source>
        <dbReference type="Proteomes" id="UP000254802"/>
    </source>
</evidence>
<dbReference type="AlphaFoldDB" id="A0A378MT57"/>
<name>A0A378MT57_MANHA</name>
<protein>
    <submittedName>
        <fullName evidence="1">Glycine radical enzyme, YjjI family</fullName>
    </submittedName>
</protein>
<gene>
    <name evidence="1" type="ORF">NCTC10638_00613</name>
</gene>
<dbReference type="Pfam" id="PF11230">
    <property type="entry name" value="YjjI-like"/>
    <property type="match status" value="1"/>
</dbReference>